<dbReference type="Proteomes" id="UP000660611">
    <property type="component" value="Unassembled WGS sequence"/>
</dbReference>
<organism evidence="2 3">
    <name type="scientific">Dactylosporangium siamense</name>
    <dbReference type="NCBI Taxonomy" id="685454"/>
    <lineage>
        <taxon>Bacteria</taxon>
        <taxon>Bacillati</taxon>
        <taxon>Actinomycetota</taxon>
        <taxon>Actinomycetes</taxon>
        <taxon>Micromonosporales</taxon>
        <taxon>Micromonosporaceae</taxon>
        <taxon>Dactylosporangium</taxon>
    </lineage>
</organism>
<dbReference type="RefSeq" id="WP_239136742.1">
    <property type="nucleotide sequence ID" value="NZ_BAAAVW010000031.1"/>
</dbReference>
<keyword evidence="1" id="KW-1133">Transmembrane helix</keyword>
<dbReference type="EMBL" id="BONQ01000151">
    <property type="protein sequence ID" value="GIG51242.1"/>
    <property type="molecule type" value="Genomic_DNA"/>
</dbReference>
<keyword evidence="1" id="KW-0812">Transmembrane</keyword>
<dbReference type="PANTHER" id="PTHR40078">
    <property type="entry name" value="INTEGRAL MEMBRANE PROTEIN-RELATED"/>
    <property type="match status" value="1"/>
</dbReference>
<feature type="transmembrane region" description="Helical" evidence="1">
    <location>
        <begin position="66"/>
        <end position="84"/>
    </location>
</feature>
<gene>
    <name evidence="2" type="ORF">Dsi01nite_092830</name>
</gene>
<comment type="caution">
    <text evidence="2">The sequence shown here is derived from an EMBL/GenBank/DDBJ whole genome shotgun (WGS) entry which is preliminary data.</text>
</comment>
<evidence type="ECO:0000313" key="2">
    <source>
        <dbReference type="EMBL" id="GIG51242.1"/>
    </source>
</evidence>
<dbReference type="Pfam" id="PF19700">
    <property type="entry name" value="DUF6198"/>
    <property type="match status" value="1"/>
</dbReference>
<feature type="transmembrane region" description="Helical" evidence="1">
    <location>
        <begin position="26"/>
        <end position="46"/>
    </location>
</feature>
<protein>
    <submittedName>
        <fullName evidence="2">Membrane protein</fullName>
    </submittedName>
</protein>
<keyword evidence="1" id="KW-0472">Membrane</keyword>
<feature type="transmembrane region" description="Helical" evidence="1">
    <location>
        <begin position="118"/>
        <end position="140"/>
    </location>
</feature>
<proteinExistence type="predicted"/>
<evidence type="ECO:0000256" key="1">
    <source>
        <dbReference type="SAM" id="Phobius"/>
    </source>
</evidence>
<feature type="transmembrane region" description="Helical" evidence="1">
    <location>
        <begin position="174"/>
        <end position="196"/>
    </location>
</feature>
<dbReference type="InterPro" id="IPR038750">
    <property type="entry name" value="YczE/YyaS-like"/>
</dbReference>
<feature type="transmembrane region" description="Helical" evidence="1">
    <location>
        <begin position="91"/>
        <end position="112"/>
    </location>
</feature>
<keyword evidence="3" id="KW-1185">Reference proteome</keyword>
<dbReference type="AlphaFoldDB" id="A0A919PX17"/>
<evidence type="ECO:0000313" key="3">
    <source>
        <dbReference type="Proteomes" id="UP000660611"/>
    </source>
</evidence>
<accession>A0A919PX17</accession>
<sequence length="227" mass="23824">MAASGKTNPTPPRLAMPLRHRFVRRFVQLQLGLLVYGVSLALLVRAHLGLDPWDVFQQGISRHTGLSFGTVVCAVGALVLLLWIPLRQRPGLGTISNVVVIGAVADLALRVVPDAEAWWLRGALMVAGVVLNAAATGLYIGARLGPGPRDGLMTGLSERFGWLSVRVARTSIEVTVLAAGFLLGGSVGVATVLYAFGIGPLTQLFLPLFSIRDPRPAPAAPAAAALA</sequence>
<dbReference type="PANTHER" id="PTHR40078:SF1">
    <property type="entry name" value="INTEGRAL MEMBRANE PROTEIN"/>
    <property type="match status" value="1"/>
</dbReference>
<reference evidence="2" key="1">
    <citation type="submission" date="2021-01" db="EMBL/GenBank/DDBJ databases">
        <title>Whole genome shotgun sequence of Dactylosporangium siamense NBRC 106093.</title>
        <authorList>
            <person name="Komaki H."/>
            <person name="Tamura T."/>
        </authorList>
    </citation>
    <scope>NUCLEOTIDE SEQUENCE</scope>
    <source>
        <strain evidence="2">NBRC 106093</strain>
    </source>
</reference>
<name>A0A919PX17_9ACTN</name>